<dbReference type="AlphaFoldDB" id="A0A917RH80"/>
<protein>
    <recommendedName>
        <fullName evidence="3">Excreted virulence factor EspC, type VII ESX diderm</fullName>
    </recommendedName>
</protein>
<dbReference type="InterPro" id="IPR022536">
    <property type="entry name" value="EspC"/>
</dbReference>
<dbReference type="Proteomes" id="UP000638263">
    <property type="component" value="Unassembled WGS sequence"/>
</dbReference>
<dbReference type="Pfam" id="PF10824">
    <property type="entry name" value="T7SS_ESX_EspC"/>
    <property type="match status" value="1"/>
</dbReference>
<accession>A0A917RH80</accession>
<name>A0A917RH80_9NOCA</name>
<gene>
    <name evidence="1" type="ORF">GCM10011588_22780</name>
</gene>
<evidence type="ECO:0000313" key="1">
    <source>
        <dbReference type="EMBL" id="GGL07786.1"/>
    </source>
</evidence>
<keyword evidence="2" id="KW-1185">Reference proteome</keyword>
<evidence type="ECO:0008006" key="3">
    <source>
        <dbReference type="Google" id="ProtNLM"/>
    </source>
</evidence>
<reference evidence="1" key="1">
    <citation type="journal article" date="2014" name="Int. J. Syst. Evol. Microbiol.">
        <title>Complete genome sequence of Corynebacterium casei LMG S-19264T (=DSM 44701T), isolated from a smear-ripened cheese.</title>
        <authorList>
            <consortium name="US DOE Joint Genome Institute (JGI-PGF)"/>
            <person name="Walter F."/>
            <person name="Albersmeier A."/>
            <person name="Kalinowski J."/>
            <person name="Ruckert C."/>
        </authorList>
    </citation>
    <scope>NUCLEOTIDE SEQUENCE</scope>
    <source>
        <strain evidence="1">CGMCC 4.3508</strain>
    </source>
</reference>
<sequence length="114" mass="11708">MTNPVPVHVDPEALRRHATSLGQLAARLGTALQAANYISAADDGYGEIPKPIVDWLLGDNHTATVKAISDLTDKVGAVPEKLSADADSFEGADGAISKALEGLQTTIDGTTGGL</sequence>
<dbReference type="GO" id="GO:0009306">
    <property type="term" value="P:protein secretion"/>
    <property type="evidence" value="ECO:0007669"/>
    <property type="project" value="InterPro"/>
</dbReference>
<dbReference type="RefSeq" id="WP_058854148.1">
    <property type="nucleotide sequence ID" value="NZ_BMMH01000003.1"/>
</dbReference>
<proteinExistence type="predicted"/>
<dbReference type="EMBL" id="BMMH01000003">
    <property type="protein sequence ID" value="GGL07786.1"/>
    <property type="molecule type" value="Genomic_DNA"/>
</dbReference>
<reference evidence="1" key="2">
    <citation type="submission" date="2020-09" db="EMBL/GenBank/DDBJ databases">
        <authorList>
            <person name="Sun Q."/>
            <person name="Zhou Y."/>
        </authorList>
    </citation>
    <scope>NUCLEOTIDE SEQUENCE</scope>
    <source>
        <strain evidence="1">CGMCC 4.3508</strain>
    </source>
</reference>
<organism evidence="1 2">
    <name type="scientific">Nocardia jinanensis</name>
    <dbReference type="NCBI Taxonomy" id="382504"/>
    <lineage>
        <taxon>Bacteria</taxon>
        <taxon>Bacillati</taxon>
        <taxon>Actinomycetota</taxon>
        <taxon>Actinomycetes</taxon>
        <taxon>Mycobacteriales</taxon>
        <taxon>Nocardiaceae</taxon>
        <taxon>Nocardia</taxon>
    </lineage>
</organism>
<evidence type="ECO:0000313" key="2">
    <source>
        <dbReference type="Proteomes" id="UP000638263"/>
    </source>
</evidence>
<comment type="caution">
    <text evidence="1">The sequence shown here is derived from an EMBL/GenBank/DDBJ whole genome shotgun (WGS) entry which is preliminary data.</text>
</comment>